<accession>A0A4Z2FJA5</accession>
<evidence type="ECO:0000313" key="2">
    <source>
        <dbReference type="EMBL" id="TNN41051.1"/>
    </source>
</evidence>
<evidence type="ECO:0000256" key="1">
    <source>
        <dbReference type="SAM" id="MobiDB-lite"/>
    </source>
</evidence>
<dbReference type="Proteomes" id="UP000314294">
    <property type="component" value="Unassembled WGS sequence"/>
</dbReference>
<keyword evidence="3" id="KW-1185">Reference proteome</keyword>
<name>A0A4Z2FJA5_9TELE</name>
<comment type="caution">
    <text evidence="2">The sequence shown here is derived from an EMBL/GenBank/DDBJ whole genome shotgun (WGS) entry which is preliminary data.</text>
</comment>
<reference evidence="2 3" key="1">
    <citation type="submission" date="2019-03" db="EMBL/GenBank/DDBJ databases">
        <title>First draft genome of Liparis tanakae, snailfish: a comprehensive survey of snailfish specific genes.</title>
        <authorList>
            <person name="Kim W."/>
            <person name="Song I."/>
            <person name="Jeong J.-H."/>
            <person name="Kim D."/>
            <person name="Kim S."/>
            <person name="Ryu S."/>
            <person name="Song J.Y."/>
            <person name="Lee S.K."/>
        </authorList>
    </citation>
    <scope>NUCLEOTIDE SEQUENCE [LARGE SCALE GENOMIC DNA]</scope>
    <source>
        <tissue evidence="2">Muscle</tissue>
    </source>
</reference>
<evidence type="ECO:0000313" key="3">
    <source>
        <dbReference type="Proteomes" id="UP000314294"/>
    </source>
</evidence>
<organism evidence="2 3">
    <name type="scientific">Liparis tanakae</name>
    <name type="common">Tanaka's snailfish</name>
    <dbReference type="NCBI Taxonomy" id="230148"/>
    <lineage>
        <taxon>Eukaryota</taxon>
        <taxon>Metazoa</taxon>
        <taxon>Chordata</taxon>
        <taxon>Craniata</taxon>
        <taxon>Vertebrata</taxon>
        <taxon>Euteleostomi</taxon>
        <taxon>Actinopterygii</taxon>
        <taxon>Neopterygii</taxon>
        <taxon>Teleostei</taxon>
        <taxon>Neoteleostei</taxon>
        <taxon>Acanthomorphata</taxon>
        <taxon>Eupercaria</taxon>
        <taxon>Perciformes</taxon>
        <taxon>Cottioidei</taxon>
        <taxon>Cottales</taxon>
        <taxon>Liparidae</taxon>
        <taxon>Liparis</taxon>
    </lineage>
</organism>
<dbReference type="AlphaFoldDB" id="A0A4Z2FJA5"/>
<proteinExistence type="predicted"/>
<feature type="region of interest" description="Disordered" evidence="1">
    <location>
        <begin position="39"/>
        <end position="59"/>
    </location>
</feature>
<sequence length="59" mass="6560">MDIVGLWELEDTVLSFNDFFRANITQAPAGVTCASVGDEKESDTVSDGKTRFYGDMRPR</sequence>
<gene>
    <name evidence="2" type="ORF">EYF80_048788</name>
</gene>
<dbReference type="EMBL" id="SRLO01001139">
    <property type="protein sequence ID" value="TNN41051.1"/>
    <property type="molecule type" value="Genomic_DNA"/>
</dbReference>
<protein>
    <submittedName>
        <fullName evidence="2">Uncharacterized protein</fullName>
    </submittedName>
</protein>